<dbReference type="RefSeq" id="WP_227206438.1">
    <property type="nucleotide sequence ID" value="NZ_JAJCLO010000004.1"/>
</dbReference>
<accession>A0ABT5UPI9</accession>
<dbReference type="Pfam" id="PF08378">
    <property type="entry name" value="NERD"/>
    <property type="match status" value="1"/>
</dbReference>
<evidence type="ECO:0000259" key="1">
    <source>
        <dbReference type="PROSITE" id="PS50965"/>
    </source>
</evidence>
<reference evidence="2 3" key="1">
    <citation type="submission" date="2023-02" db="EMBL/GenBank/DDBJ databases">
        <title>Comparative genome analysis of Eubacterium limosum species.</title>
        <authorList>
            <person name="Bak J.E."/>
        </authorList>
    </citation>
    <scope>NUCLEOTIDE SEQUENCE [LARGE SCALE GENOMIC DNA]</scope>
    <source>
        <strain evidence="2 3">KGMB01548</strain>
    </source>
</reference>
<organism evidence="2 3">
    <name type="scientific">Eubacterium limosum</name>
    <dbReference type="NCBI Taxonomy" id="1736"/>
    <lineage>
        <taxon>Bacteria</taxon>
        <taxon>Bacillati</taxon>
        <taxon>Bacillota</taxon>
        <taxon>Clostridia</taxon>
        <taxon>Eubacteriales</taxon>
        <taxon>Eubacteriaceae</taxon>
        <taxon>Eubacterium</taxon>
    </lineage>
</organism>
<dbReference type="PROSITE" id="PS50965">
    <property type="entry name" value="NERD"/>
    <property type="match status" value="1"/>
</dbReference>
<sequence>MILYAIIFLLLLPFLVLSIQLIFDKIKYDKTEYSKQTHASFLSVRFDKGKYGEYLTYNELKKIDGYKKFLFNCFIPKDDNKTTEIDLIMIHNTGLYIFESKNYSGWIFGSEFKKNWTQTLPNGGKVQKEYFFNPIIQNKGHIKWITKYLSNETNLIYHSIIVFSNRCTLKKIDLKTKESIVIKREDVITTIKKIINDSPNILSNNTIDQLYQKLFPLTQKTEIEKLQHIENIKNNYNIL</sequence>
<dbReference type="InterPro" id="IPR011528">
    <property type="entry name" value="NERD"/>
</dbReference>
<feature type="domain" description="NERD" evidence="1">
    <location>
        <begin position="48"/>
        <end position="168"/>
    </location>
</feature>
<evidence type="ECO:0000313" key="2">
    <source>
        <dbReference type="EMBL" id="MDE1470867.1"/>
    </source>
</evidence>
<protein>
    <submittedName>
        <fullName evidence="2">Nuclease-related domain-containing protein</fullName>
    </submittedName>
</protein>
<proteinExistence type="predicted"/>
<name>A0ABT5UPI9_EUBLI</name>
<gene>
    <name evidence="2" type="ORF">PTZ04_11450</name>
</gene>
<dbReference type="EMBL" id="JAQSVD010000005">
    <property type="protein sequence ID" value="MDE1470867.1"/>
    <property type="molecule type" value="Genomic_DNA"/>
</dbReference>
<comment type="caution">
    <text evidence="2">The sequence shown here is derived from an EMBL/GenBank/DDBJ whole genome shotgun (WGS) entry which is preliminary data.</text>
</comment>
<dbReference type="Proteomes" id="UP001215087">
    <property type="component" value="Unassembled WGS sequence"/>
</dbReference>
<evidence type="ECO:0000313" key="3">
    <source>
        <dbReference type="Proteomes" id="UP001215087"/>
    </source>
</evidence>
<keyword evidence="3" id="KW-1185">Reference proteome</keyword>